<dbReference type="InterPro" id="IPR036682">
    <property type="entry name" value="OS_D_A10/PebIII_sf"/>
</dbReference>
<dbReference type="EMBL" id="JBEDNZ010000019">
    <property type="protein sequence ID" value="KAL0820544.1"/>
    <property type="molecule type" value="Genomic_DNA"/>
</dbReference>
<evidence type="ECO:0000313" key="2">
    <source>
        <dbReference type="EMBL" id="KAL0820541.1"/>
    </source>
</evidence>
<protein>
    <recommendedName>
        <fullName evidence="4">Chemosensory protein</fullName>
    </recommendedName>
</protein>
<evidence type="ECO:0008006" key="4">
    <source>
        <dbReference type="Google" id="ProtNLM"/>
    </source>
</evidence>
<feature type="signal peptide" evidence="1">
    <location>
        <begin position="1"/>
        <end position="20"/>
    </location>
</feature>
<sequence length="119" mass="13220">MKTFVILSAVLALAIADTYSTEHDDLDVEVFTNPEKLNKITQCFLDKGPCDEIAGHFKKVLPDATETACAKCTAAQKHILKRYLEEVKKTSPDDLQALKEKYDPDTKHIEALANALKDA</sequence>
<comment type="caution">
    <text evidence="2">The sequence shown here is derived from an EMBL/GenBank/DDBJ whole genome shotgun (WGS) entry which is preliminary data.</text>
</comment>
<feature type="chain" id="PRO_5044722682" description="Chemosensory protein" evidence="1">
    <location>
        <begin position="21"/>
        <end position="119"/>
    </location>
</feature>
<name>A0ABD0SL28_LOXSC</name>
<evidence type="ECO:0000313" key="3">
    <source>
        <dbReference type="Proteomes" id="UP001549921"/>
    </source>
</evidence>
<dbReference type="Proteomes" id="UP001549921">
    <property type="component" value="Unassembled WGS sequence"/>
</dbReference>
<proteinExistence type="predicted"/>
<dbReference type="PANTHER" id="PTHR11257:SF13">
    <property type="entry name" value="GEO07322P1"/>
    <property type="match status" value="1"/>
</dbReference>
<dbReference type="SUPFAM" id="SSF100910">
    <property type="entry name" value="Chemosensory protein Csp2"/>
    <property type="match status" value="1"/>
</dbReference>
<dbReference type="AlphaFoldDB" id="A0ABD0SL28"/>
<dbReference type="Gene3D" id="1.10.2080.10">
    <property type="entry name" value="Insect odorant-binding protein A10/Ejaculatory bulb-specific protein 3"/>
    <property type="match status" value="1"/>
</dbReference>
<gene>
    <name evidence="2" type="ORF">ABMA28_006395</name>
</gene>
<dbReference type="InterPro" id="IPR005055">
    <property type="entry name" value="A10/PebIII"/>
</dbReference>
<accession>A0ABD0SL28</accession>
<reference evidence="2 3" key="1">
    <citation type="submission" date="2024-06" db="EMBL/GenBank/DDBJ databases">
        <title>A chromosome-level genome assembly of beet webworm, Loxostege sticticalis.</title>
        <authorList>
            <person name="Zhang Y."/>
        </authorList>
    </citation>
    <scope>NUCLEOTIDE SEQUENCE [LARGE SCALE GENOMIC DNA]</scope>
    <source>
        <strain evidence="2">AQ028</strain>
        <tissue evidence="2">Male pupae</tissue>
    </source>
</reference>
<dbReference type="EMBL" id="JBEDNZ010000019">
    <property type="protein sequence ID" value="KAL0820541.1"/>
    <property type="molecule type" value="Genomic_DNA"/>
</dbReference>
<keyword evidence="1" id="KW-0732">Signal</keyword>
<dbReference type="Pfam" id="PF03392">
    <property type="entry name" value="OS-D"/>
    <property type="match status" value="1"/>
</dbReference>
<organism evidence="2 3">
    <name type="scientific">Loxostege sticticalis</name>
    <name type="common">Beet webworm moth</name>
    <dbReference type="NCBI Taxonomy" id="481309"/>
    <lineage>
        <taxon>Eukaryota</taxon>
        <taxon>Metazoa</taxon>
        <taxon>Ecdysozoa</taxon>
        <taxon>Arthropoda</taxon>
        <taxon>Hexapoda</taxon>
        <taxon>Insecta</taxon>
        <taxon>Pterygota</taxon>
        <taxon>Neoptera</taxon>
        <taxon>Endopterygota</taxon>
        <taxon>Lepidoptera</taxon>
        <taxon>Glossata</taxon>
        <taxon>Ditrysia</taxon>
        <taxon>Pyraloidea</taxon>
        <taxon>Crambidae</taxon>
        <taxon>Pyraustinae</taxon>
        <taxon>Loxostege</taxon>
    </lineage>
</organism>
<dbReference type="PANTHER" id="PTHR11257">
    <property type="entry name" value="CHEMOSENSORY PROTEIN-RELATED"/>
    <property type="match status" value="1"/>
</dbReference>
<evidence type="ECO:0000256" key="1">
    <source>
        <dbReference type="SAM" id="SignalP"/>
    </source>
</evidence>